<dbReference type="InterPro" id="IPR036188">
    <property type="entry name" value="FAD/NAD-bd_sf"/>
</dbReference>
<dbReference type="GO" id="GO:0071949">
    <property type="term" value="F:FAD binding"/>
    <property type="evidence" value="ECO:0007669"/>
    <property type="project" value="InterPro"/>
</dbReference>
<dbReference type="SUPFAM" id="SSF51905">
    <property type="entry name" value="FAD/NAD(P)-binding domain"/>
    <property type="match status" value="1"/>
</dbReference>
<dbReference type="EMBL" id="CP000934">
    <property type="protein sequence ID" value="ACE84257.1"/>
    <property type="molecule type" value="Genomic_DNA"/>
</dbReference>
<dbReference type="OrthoDB" id="103324at2"/>
<dbReference type="STRING" id="498211.CJA_3756"/>
<proteinExistence type="inferred from homology"/>
<dbReference type="PANTHER" id="PTHR42685">
    <property type="entry name" value="GERANYLGERANYL DIPHOSPHATE REDUCTASE"/>
    <property type="match status" value="1"/>
</dbReference>
<dbReference type="InterPro" id="IPR050407">
    <property type="entry name" value="Geranylgeranyl_reductase"/>
</dbReference>
<dbReference type="PANTHER" id="PTHR42685:SF22">
    <property type="entry name" value="CONDITIONED MEDIUM FACTOR RECEPTOR 1"/>
    <property type="match status" value="1"/>
</dbReference>
<evidence type="ECO:0000256" key="2">
    <source>
        <dbReference type="ARBA" id="ARBA00040363"/>
    </source>
</evidence>
<evidence type="ECO:0000313" key="4">
    <source>
        <dbReference type="EMBL" id="ACE84257.1"/>
    </source>
</evidence>
<dbReference type="HOGENOM" id="CLU_024648_7_1_6"/>
<evidence type="ECO:0000259" key="3">
    <source>
        <dbReference type="Pfam" id="PF01494"/>
    </source>
</evidence>
<evidence type="ECO:0000256" key="1">
    <source>
        <dbReference type="ARBA" id="ARBA00038079"/>
    </source>
</evidence>
<accession>B3PIM4</accession>
<dbReference type="eggNOG" id="COG0654">
    <property type="taxonomic scope" value="Bacteria"/>
</dbReference>
<dbReference type="InterPro" id="IPR002938">
    <property type="entry name" value="FAD-bd"/>
</dbReference>
<dbReference type="Pfam" id="PF01494">
    <property type="entry name" value="FAD_binding_3"/>
    <property type="match status" value="1"/>
</dbReference>
<dbReference type="KEGG" id="cja:CJA_3756"/>
<sequence length="438" mass="49268">MMETQLTTGFDAQVDVLVIGSGPAGCTTALRYAQEGLRVALVERKRAMDSFKPVCTHFIQGCATPVLQKMGVLDTLKAAGAVRNDIHIWTRYGWIKPEVDADAQHHGYVIRRSTLDPILRDAAQNHPNIELYMGWRLVKLIENEQQDIIGAEIDSAEQKRTLRLAAQLTVGADGRNSAVAEGLPIRIHSTENKRTFFVSYYENLQLTSGAISQLWFWKKDIAYCFPSDGGVTLMCLGIHEDNMAQFKDNPEQAFHDYFKQLTDGPAMDMAQRVAPVTKGKHMHTQRRYHDRSGVALVGDALLGIDPFAGTGIGWAIQGGDWLVEETLPALKAQSPTHLRQALARYTQLHETRLRGHTWMISNYSSGRDFNYVFPPERLLFAAAVDSPEIARVLDLFLNRVISLRQLITPKFLLHVLWVRLRLLLLGRQPWLNTSAERG</sequence>
<gene>
    <name evidence="4" type="ordered locus">CJA_3756</name>
</gene>
<dbReference type="Gene3D" id="3.50.50.60">
    <property type="entry name" value="FAD/NAD(P)-binding domain"/>
    <property type="match status" value="1"/>
</dbReference>
<feature type="domain" description="FAD-binding" evidence="3">
    <location>
        <begin position="14"/>
        <end position="318"/>
    </location>
</feature>
<keyword evidence="5" id="KW-1185">Reference proteome</keyword>
<name>B3PIM4_CELJU</name>
<dbReference type="AlphaFoldDB" id="B3PIM4"/>
<comment type="similarity">
    <text evidence="1">Belongs to the CbrA family.</text>
</comment>
<evidence type="ECO:0000313" key="5">
    <source>
        <dbReference type="Proteomes" id="UP000001036"/>
    </source>
</evidence>
<reference evidence="4 5" key="1">
    <citation type="journal article" date="2008" name="J. Bacteriol.">
        <title>Insights into plant cell wall degradation from the genome sequence of the soil bacterium Cellvibrio japonicus.</title>
        <authorList>
            <person name="Deboy R.T."/>
            <person name="Mongodin E.F."/>
            <person name="Fouts D.E."/>
            <person name="Tailford L.E."/>
            <person name="Khouri H."/>
            <person name="Emerson J.B."/>
            <person name="Mohamoud Y."/>
            <person name="Watkins K."/>
            <person name="Henrissat B."/>
            <person name="Gilbert H.J."/>
            <person name="Nelson K.E."/>
        </authorList>
    </citation>
    <scope>NUCLEOTIDE SEQUENCE [LARGE SCALE GENOMIC DNA]</scope>
    <source>
        <strain evidence="4 5">Ueda107</strain>
    </source>
</reference>
<dbReference type="Gene3D" id="3.30.9.100">
    <property type="match status" value="1"/>
</dbReference>
<dbReference type="PRINTS" id="PR00420">
    <property type="entry name" value="RNGMNOXGNASE"/>
</dbReference>
<dbReference type="Proteomes" id="UP000001036">
    <property type="component" value="Chromosome"/>
</dbReference>
<dbReference type="RefSeq" id="WP_012489326.1">
    <property type="nucleotide sequence ID" value="NC_010995.1"/>
</dbReference>
<organism evidence="4 5">
    <name type="scientific">Cellvibrio japonicus (strain Ueda107)</name>
    <name type="common">Pseudomonas fluorescens subsp. cellulosa</name>
    <dbReference type="NCBI Taxonomy" id="498211"/>
    <lineage>
        <taxon>Bacteria</taxon>
        <taxon>Pseudomonadati</taxon>
        <taxon>Pseudomonadota</taxon>
        <taxon>Gammaproteobacteria</taxon>
        <taxon>Cellvibrionales</taxon>
        <taxon>Cellvibrionaceae</taxon>
        <taxon>Cellvibrio</taxon>
    </lineage>
</organism>
<protein>
    <recommendedName>
        <fullName evidence="2">Protein CbrA</fullName>
    </recommendedName>
</protein>